<dbReference type="AlphaFoldDB" id="A0AAR2KQ19"/>
<accession>A0AAR2KQ19</accession>
<dbReference type="Proteomes" id="UP001501920">
    <property type="component" value="Chromosome 7"/>
</dbReference>
<keyword evidence="7 11" id="KW-1133">Transmembrane helix</keyword>
<evidence type="ECO:0000256" key="9">
    <source>
        <dbReference type="ARBA" id="ARBA00023136"/>
    </source>
</evidence>
<dbReference type="GO" id="GO:0050661">
    <property type="term" value="F:NADP binding"/>
    <property type="evidence" value="ECO:0007669"/>
    <property type="project" value="TreeGrafter"/>
</dbReference>
<dbReference type="InterPro" id="IPR007698">
    <property type="entry name" value="AlaDH/PNT_NAD(H)-bd"/>
</dbReference>
<keyword evidence="9 11" id="KW-0472">Membrane</keyword>
<dbReference type="Ensembl" id="ENSPNAT00000071180.1">
    <property type="protein sequence ID" value="ENSPNAP00000066375.1"/>
    <property type="gene ID" value="ENSPNAG00000004238.2"/>
</dbReference>
<evidence type="ECO:0000256" key="2">
    <source>
        <dbReference type="ARBA" id="ARBA00005624"/>
    </source>
</evidence>
<evidence type="ECO:0000259" key="12">
    <source>
        <dbReference type="SMART" id="SM01002"/>
    </source>
</evidence>
<dbReference type="PIRSF" id="PIRSF000203">
    <property type="entry name" value="NADP_transhydrogenase_alpha"/>
    <property type="match status" value="1"/>
</dbReference>
<dbReference type="Pfam" id="PF01262">
    <property type="entry name" value="AlaDh_PNT_C"/>
    <property type="match status" value="1"/>
</dbReference>
<comment type="subcellular location">
    <subcellularLocation>
        <location evidence="1">Membrane</location>
        <topology evidence="1">Multi-pass membrane protein</topology>
    </subcellularLocation>
</comment>
<evidence type="ECO:0000256" key="10">
    <source>
        <dbReference type="ARBA" id="ARBA00048202"/>
    </source>
</evidence>
<evidence type="ECO:0000256" key="3">
    <source>
        <dbReference type="ARBA" id="ARBA00012943"/>
    </source>
</evidence>
<name>A0AAR2KQ19_PYGNA</name>
<dbReference type="InterPro" id="IPR026255">
    <property type="entry name" value="NADP_transhyd_a"/>
</dbReference>
<dbReference type="InterPro" id="IPR024605">
    <property type="entry name" value="NADP_transhyd_a_C"/>
</dbReference>
<dbReference type="GO" id="GO:0016491">
    <property type="term" value="F:oxidoreductase activity"/>
    <property type="evidence" value="ECO:0007669"/>
    <property type="project" value="InterPro"/>
</dbReference>
<feature type="transmembrane region" description="Helical" evidence="11">
    <location>
        <begin position="394"/>
        <end position="414"/>
    </location>
</feature>
<dbReference type="InterPro" id="IPR008143">
    <property type="entry name" value="Ala_DH/PNT_CS2"/>
</dbReference>
<reference evidence="13" key="2">
    <citation type="submission" date="2025-08" db="UniProtKB">
        <authorList>
            <consortium name="Ensembl"/>
        </authorList>
    </citation>
    <scope>IDENTIFICATION</scope>
</reference>
<feature type="transmembrane region" description="Helical" evidence="11">
    <location>
        <begin position="365"/>
        <end position="387"/>
    </location>
</feature>
<evidence type="ECO:0000256" key="5">
    <source>
        <dbReference type="ARBA" id="ARBA00022857"/>
    </source>
</evidence>
<dbReference type="SUPFAM" id="SSF52283">
    <property type="entry name" value="Formate/glycerate dehydrogenase catalytic domain-like"/>
    <property type="match status" value="1"/>
</dbReference>
<dbReference type="GO" id="GO:0008750">
    <property type="term" value="F:proton-translocating NAD(P)+ transhydrogenase activity"/>
    <property type="evidence" value="ECO:0007669"/>
    <property type="project" value="UniProtKB-EC"/>
</dbReference>
<evidence type="ECO:0000313" key="14">
    <source>
        <dbReference type="Proteomes" id="UP001501920"/>
    </source>
</evidence>
<dbReference type="Pfam" id="PF05222">
    <property type="entry name" value="AlaDh_PNT_N"/>
    <property type="match status" value="1"/>
</dbReference>
<dbReference type="GO" id="GO:0006740">
    <property type="term" value="P:NADPH regeneration"/>
    <property type="evidence" value="ECO:0007669"/>
    <property type="project" value="TreeGrafter"/>
</dbReference>
<dbReference type="Gene3D" id="3.40.50.720">
    <property type="entry name" value="NAD(P)-binding Rossmann-like Domain"/>
    <property type="match status" value="1"/>
</dbReference>
<dbReference type="FunFam" id="3.40.50.720:FF:000028">
    <property type="entry name" value="NAD(P) transhydrogenase subunit alpha"/>
    <property type="match status" value="1"/>
</dbReference>
<dbReference type="NCBIfam" id="NF006942">
    <property type="entry name" value="PRK09424.1"/>
    <property type="match status" value="1"/>
</dbReference>
<dbReference type="InterPro" id="IPR036291">
    <property type="entry name" value="NAD(P)-bd_dom_sf"/>
</dbReference>
<keyword evidence="8" id="KW-0520">NAD</keyword>
<evidence type="ECO:0000256" key="7">
    <source>
        <dbReference type="ARBA" id="ARBA00022989"/>
    </source>
</evidence>
<dbReference type="SUPFAM" id="SSF51735">
    <property type="entry name" value="NAD(P)-binding Rossmann-fold domains"/>
    <property type="match status" value="1"/>
</dbReference>
<evidence type="ECO:0000256" key="11">
    <source>
        <dbReference type="SAM" id="Phobius"/>
    </source>
</evidence>
<reference evidence="13 14" key="1">
    <citation type="submission" date="2020-10" db="EMBL/GenBank/DDBJ databases">
        <title>Pygocentrus nattereri (red-bellied piranha) genome, fPygNat1, primary haplotype.</title>
        <authorList>
            <person name="Myers G."/>
            <person name="Meyer A."/>
            <person name="Karagic N."/>
            <person name="Pippel M."/>
            <person name="Winkler S."/>
            <person name="Tracey A."/>
            <person name="Wood J."/>
            <person name="Formenti G."/>
            <person name="Howe K."/>
            <person name="Fedrigo O."/>
            <person name="Jarvis E.D."/>
        </authorList>
    </citation>
    <scope>NUCLEOTIDE SEQUENCE [LARGE SCALE GENOMIC DNA]</scope>
</reference>
<keyword evidence="4 11" id="KW-0812">Transmembrane</keyword>
<evidence type="ECO:0000256" key="4">
    <source>
        <dbReference type="ARBA" id="ARBA00022692"/>
    </source>
</evidence>
<evidence type="ECO:0000313" key="13">
    <source>
        <dbReference type="Ensembl" id="ENSPNAP00000066375.1"/>
    </source>
</evidence>
<reference evidence="13" key="3">
    <citation type="submission" date="2025-09" db="UniProtKB">
        <authorList>
            <consortium name="Ensembl"/>
        </authorList>
    </citation>
    <scope>IDENTIFICATION</scope>
</reference>
<dbReference type="InterPro" id="IPR007886">
    <property type="entry name" value="AlaDH/PNT_N"/>
</dbReference>
<evidence type="ECO:0000256" key="8">
    <source>
        <dbReference type="ARBA" id="ARBA00023027"/>
    </source>
</evidence>
<sequence length="557" mass="58149">MINLCVHEAELLKERSTLVSFIYPAQNPELMKKLSQRQSTVLAMDQVPRVTIAQGYDALSSMANIAGYKAVVLAANHFGRFFTGQITAAGKVPPAKVLVIGGGVAGLAAAGAAKSMGAIVRGFDTRPAALEQFKSFGAEPLEVDVTESGEGVGGYAKEMSKEFIEAEMELFAKQCKDVDIVISTALIPGKKAPVLISRQMVESMRDGSVVVDLAAEAGGNIETTKPGELHVHKGVTHIGYTDLPSRMASQASSLYSNNVLKLLKAISPDKEYFHFQPTDQFDYGTLEHVIRGTVVMQDGRNLFPSPLPKTTPPAAPAKQKTVAELEAEKKAEMSPFRRTMTSAGVYTAGVSTVLGLGIVSPNAAFTQMVTTFGLAGIVGYHTVWGVTPALHSPLMSVTNAISGLTAVGGLVLMGGGLTPSSLPESLALLAAFVSSINIAGGFLITQRMLDMFKRPTDPPEYNYLYAIPGVVFVGGYGASLASGYSIEQMMYLGSGLCCVGALAGLSAQGTSRLGNSLGMIGVAGGIAATLGALKPSTELLTQMSLAMATGGVLAATL</sequence>
<feature type="transmembrane region" description="Helical" evidence="11">
    <location>
        <begin position="426"/>
        <end position="444"/>
    </location>
</feature>
<dbReference type="GeneTree" id="ENSGT00390000004624"/>
<dbReference type="Pfam" id="PF12769">
    <property type="entry name" value="PNTB_4TM"/>
    <property type="match status" value="1"/>
</dbReference>
<comment type="catalytic activity">
    <reaction evidence="10">
        <text>NAD(+) + NADPH + H(+)(in) = NADH + NADP(+) + H(+)(out)</text>
        <dbReference type="Rhea" id="RHEA:47992"/>
        <dbReference type="ChEBI" id="CHEBI:15378"/>
        <dbReference type="ChEBI" id="CHEBI:57540"/>
        <dbReference type="ChEBI" id="CHEBI:57783"/>
        <dbReference type="ChEBI" id="CHEBI:57945"/>
        <dbReference type="ChEBI" id="CHEBI:58349"/>
        <dbReference type="EC" id="7.1.1.1"/>
    </reaction>
</comment>
<feature type="domain" description="Alanine dehydrogenase/pyridine nucleotide transhydrogenase NAD(H)-binding" evidence="12">
    <location>
        <begin position="75"/>
        <end position="239"/>
    </location>
</feature>
<evidence type="ECO:0000256" key="1">
    <source>
        <dbReference type="ARBA" id="ARBA00004141"/>
    </source>
</evidence>
<feature type="transmembrane region" description="Helical" evidence="11">
    <location>
        <begin position="339"/>
        <end position="359"/>
    </location>
</feature>
<proteinExistence type="inferred from homology"/>
<dbReference type="PROSITE" id="PS00837">
    <property type="entry name" value="ALADH_PNT_2"/>
    <property type="match status" value="1"/>
</dbReference>
<evidence type="ECO:0000256" key="6">
    <source>
        <dbReference type="ARBA" id="ARBA00022967"/>
    </source>
</evidence>
<keyword evidence="14" id="KW-1185">Reference proteome</keyword>
<dbReference type="PANTHER" id="PTHR10160:SF30">
    <property type="entry name" value="PROTON-TRANSLOCATING NAD(P)(+) TRANSHYDROGENASE"/>
    <property type="match status" value="1"/>
</dbReference>
<dbReference type="SMART" id="SM01002">
    <property type="entry name" value="AlaDh_PNT_C"/>
    <property type="match status" value="1"/>
</dbReference>
<organism evidence="13 14">
    <name type="scientific">Pygocentrus nattereri</name>
    <name type="common">Red-bellied piranha</name>
    <dbReference type="NCBI Taxonomy" id="42514"/>
    <lineage>
        <taxon>Eukaryota</taxon>
        <taxon>Metazoa</taxon>
        <taxon>Chordata</taxon>
        <taxon>Craniata</taxon>
        <taxon>Vertebrata</taxon>
        <taxon>Euteleostomi</taxon>
        <taxon>Actinopterygii</taxon>
        <taxon>Neopterygii</taxon>
        <taxon>Teleostei</taxon>
        <taxon>Ostariophysi</taxon>
        <taxon>Characiformes</taxon>
        <taxon>Characoidei</taxon>
        <taxon>Pygocentrus</taxon>
    </lineage>
</organism>
<feature type="transmembrane region" description="Helical" evidence="11">
    <location>
        <begin position="464"/>
        <end position="484"/>
    </location>
</feature>
<keyword evidence="6" id="KW-1278">Translocase</keyword>
<protein>
    <recommendedName>
        <fullName evidence="3">proton-translocating NAD(P)(+) transhydrogenase</fullName>
        <ecNumber evidence="3">7.1.1.1</ecNumber>
    </recommendedName>
</protein>
<dbReference type="GO" id="GO:0005743">
    <property type="term" value="C:mitochondrial inner membrane"/>
    <property type="evidence" value="ECO:0007669"/>
    <property type="project" value="TreeGrafter"/>
</dbReference>
<comment type="similarity">
    <text evidence="2">In the N-terminal section; belongs to the AlaDH/PNT family.</text>
</comment>
<keyword evidence="5" id="KW-0521">NADP</keyword>
<dbReference type="CDD" id="cd05304">
    <property type="entry name" value="Rubrum_tdh"/>
    <property type="match status" value="1"/>
</dbReference>
<dbReference type="NCBIfam" id="TIGR00561">
    <property type="entry name" value="pntA"/>
    <property type="match status" value="1"/>
</dbReference>
<dbReference type="EC" id="7.1.1.1" evidence="3"/>
<dbReference type="PANTHER" id="PTHR10160">
    <property type="entry name" value="NAD(P) TRANSHYDROGENASE"/>
    <property type="match status" value="1"/>
</dbReference>